<organism evidence="2 3">
    <name type="scientific">Aromatoleum buckelii</name>
    <dbReference type="NCBI Taxonomy" id="200254"/>
    <lineage>
        <taxon>Bacteria</taxon>
        <taxon>Pseudomonadati</taxon>
        <taxon>Pseudomonadota</taxon>
        <taxon>Betaproteobacteria</taxon>
        <taxon>Rhodocyclales</taxon>
        <taxon>Rhodocyclaceae</taxon>
        <taxon>Aromatoleum</taxon>
    </lineage>
</organism>
<dbReference type="InterPro" id="IPR036291">
    <property type="entry name" value="NAD(P)-bd_dom_sf"/>
</dbReference>
<evidence type="ECO:0000313" key="3">
    <source>
        <dbReference type="Proteomes" id="UP000601990"/>
    </source>
</evidence>
<dbReference type="InterPro" id="IPR026055">
    <property type="entry name" value="FAR"/>
</dbReference>
<keyword evidence="3" id="KW-1185">Reference proteome</keyword>
<comment type="caution">
    <text evidence="2">The sequence shown here is derived from an EMBL/GenBank/DDBJ whole genome shotgun (WGS) entry which is preliminary data.</text>
</comment>
<dbReference type="SUPFAM" id="SSF51735">
    <property type="entry name" value="NAD(P)-binding Rossmann-fold domains"/>
    <property type="match status" value="1"/>
</dbReference>
<reference evidence="2" key="1">
    <citation type="submission" date="2019-12" db="EMBL/GenBank/DDBJ databases">
        <title>Comparative genomics gives insights into the taxonomy of the Azoarcus-Aromatoleum group and reveals separate origins of nif in the plant-associated Azoarcus and non-plant-associated Aromatoleum sub-groups.</title>
        <authorList>
            <person name="Lafos M."/>
            <person name="Maluk M."/>
            <person name="Batista M."/>
            <person name="Junghare M."/>
            <person name="Carmona M."/>
            <person name="Faoro H."/>
            <person name="Cruz L.M."/>
            <person name="Battistoni F."/>
            <person name="De Souza E."/>
            <person name="Pedrosa F."/>
            <person name="Chen W.-M."/>
            <person name="Poole P.S."/>
            <person name="Dixon R.A."/>
            <person name="James E.K."/>
        </authorList>
    </citation>
    <scope>NUCLEOTIDE SEQUENCE</scope>
    <source>
        <strain evidence="2">U120</strain>
    </source>
</reference>
<dbReference type="EMBL" id="WTVH01000024">
    <property type="protein sequence ID" value="NMF94129.1"/>
    <property type="molecule type" value="Genomic_DNA"/>
</dbReference>
<dbReference type="Pfam" id="PF07993">
    <property type="entry name" value="NAD_binding_4"/>
    <property type="match status" value="1"/>
</dbReference>
<evidence type="ECO:0000313" key="2">
    <source>
        <dbReference type="EMBL" id="NMF94129.1"/>
    </source>
</evidence>
<feature type="domain" description="Thioester reductase (TE)" evidence="1">
    <location>
        <begin position="6"/>
        <end position="248"/>
    </location>
</feature>
<evidence type="ECO:0000259" key="1">
    <source>
        <dbReference type="Pfam" id="PF07993"/>
    </source>
</evidence>
<protein>
    <submittedName>
        <fullName evidence="2">NAD-dependent epimerase/dehydratase family protein</fullName>
    </submittedName>
</protein>
<name>A0ABX1N4D4_9RHOO</name>
<accession>A0ABX1N4D4</accession>
<dbReference type="RefSeq" id="WP_169199371.1">
    <property type="nucleotide sequence ID" value="NZ_WTVH02000010.1"/>
</dbReference>
<dbReference type="InterPro" id="IPR013120">
    <property type="entry name" value="FAR_NAD-bd"/>
</dbReference>
<dbReference type="Proteomes" id="UP000601990">
    <property type="component" value="Unassembled WGS sequence"/>
</dbReference>
<proteinExistence type="predicted"/>
<gene>
    <name evidence="2" type="ORF">GO608_12410</name>
</gene>
<sequence length="376" mass="42095">MNTYFVTGASGAVGSALVPLLYADTRTRVRILLRAKSEHHLTERMEELCRFWKLAPDAEPRTRLTALRGDASQPRFGLSDSEYATLCADTTHIIHCAASVRMNDTLDDARRSAVGSAQEILSLARTLARSGTLRKVDFVSTVGIAGKRPGALPERWIDEPRAFHNTYEQSKAEAEVLVRAGIEQEHLPITVHRPSMVIGDSRDGRIIHFQIFYFICEFLSGRRTYGVLPDLGEVRLDIIPVDAVASAIARATVDEQTVGRIYHLCSGPDRSIPLKTLRSRVQETFRRHGLAVPFGILLPHRLFAVVQQAAIRFAPAHRRGALATLPIYVDYLGDQQGFDNKEYLAWLSASGTSLPRWEDYLARVLERYLDKKHPRG</sequence>
<dbReference type="Gene3D" id="3.40.50.720">
    <property type="entry name" value="NAD(P)-binding Rossmann-like Domain"/>
    <property type="match status" value="1"/>
</dbReference>
<dbReference type="PANTHER" id="PTHR11011">
    <property type="entry name" value="MALE STERILITY PROTEIN 2-RELATED"/>
    <property type="match status" value="1"/>
</dbReference>
<dbReference type="PANTHER" id="PTHR11011:SF45">
    <property type="entry name" value="FATTY ACYL-COA REDUCTASE CG8306-RELATED"/>
    <property type="match status" value="1"/>
</dbReference>